<protein>
    <recommendedName>
        <fullName evidence="3">Dehydrogenase (DH) domain-containing protein</fullName>
    </recommendedName>
</protein>
<reference evidence="1 2" key="1">
    <citation type="submission" date="2024-06" db="EMBL/GenBank/DDBJ databases">
        <title>The Natural Products Discovery Center: Release of the First 8490 Sequenced Strains for Exploring Actinobacteria Biosynthetic Diversity.</title>
        <authorList>
            <person name="Kalkreuter E."/>
            <person name="Kautsar S.A."/>
            <person name="Yang D."/>
            <person name="Bader C.D."/>
            <person name="Teijaro C.N."/>
            <person name="Fluegel L."/>
            <person name="Davis C.M."/>
            <person name="Simpson J.R."/>
            <person name="Lauterbach L."/>
            <person name="Steele A.D."/>
            <person name="Gui C."/>
            <person name="Meng S."/>
            <person name="Li G."/>
            <person name="Viehrig K."/>
            <person name="Ye F."/>
            <person name="Su P."/>
            <person name="Kiefer A.F."/>
            <person name="Nichols A."/>
            <person name="Cepeda A.J."/>
            <person name="Yan W."/>
            <person name="Fan B."/>
            <person name="Jiang Y."/>
            <person name="Adhikari A."/>
            <person name="Zheng C.-J."/>
            <person name="Schuster L."/>
            <person name="Cowan T.M."/>
            <person name="Smanski M.J."/>
            <person name="Chevrette M.G."/>
            <person name="De Carvalho L.P.S."/>
            <person name="Shen B."/>
        </authorList>
    </citation>
    <scope>NUCLEOTIDE SEQUENCE [LARGE SCALE GENOMIC DNA]</scope>
    <source>
        <strain evidence="1 2">NPDC033039</strain>
    </source>
</reference>
<organism evidence="1 2">
    <name type="scientific">Streptomyces catenulae</name>
    <dbReference type="NCBI Taxonomy" id="66875"/>
    <lineage>
        <taxon>Bacteria</taxon>
        <taxon>Bacillati</taxon>
        <taxon>Actinomycetota</taxon>
        <taxon>Actinomycetes</taxon>
        <taxon>Kitasatosporales</taxon>
        <taxon>Streptomycetaceae</taxon>
        <taxon>Streptomyces</taxon>
    </lineage>
</organism>
<keyword evidence="2" id="KW-1185">Reference proteome</keyword>
<evidence type="ECO:0000313" key="2">
    <source>
        <dbReference type="Proteomes" id="UP001550853"/>
    </source>
</evidence>
<dbReference type="RefSeq" id="WP_157848055.1">
    <property type="nucleotide sequence ID" value="NZ_JBEZVI010000024.1"/>
</dbReference>
<dbReference type="Proteomes" id="UP001550853">
    <property type="component" value="Unassembled WGS sequence"/>
</dbReference>
<name>A0ABV2Z5Q7_9ACTN</name>
<evidence type="ECO:0008006" key="3">
    <source>
        <dbReference type="Google" id="ProtNLM"/>
    </source>
</evidence>
<gene>
    <name evidence="1" type="ORF">AB0E61_24995</name>
</gene>
<proteinExistence type="predicted"/>
<evidence type="ECO:0000313" key="1">
    <source>
        <dbReference type="EMBL" id="MEU3713340.1"/>
    </source>
</evidence>
<dbReference type="EMBL" id="JBEZVI010000024">
    <property type="protein sequence ID" value="MEU3713340.1"/>
    <property type="molecule type" value="Genomic_DNA"/>
</dbReference>
<sequence length="156" mass="16066">MATAHWLGAPPVGRADLAVWTLARVGATLGEDVAFEAVVEYATRVGGAPSGGREGGPYGDIASGRVAPAAARLAELLCPARTVSHLQEVTPTGPASLSATIRPLRTFPFSAWAPDESLTCGFTVDPATGVLVRAEVRDPEAELPIARHVVTSLADA</sequence>
<comment type="caution">
    <text evidence="1">The sequence shown here is derived from an EMBL/GenBank/DDBJ whole genome shotgun (WGS) entry which is preliminary data.</text>
</comment>
<accession>A0ABV2Z5Q7</accession>